<keyword evidence="4" id="KW-1185">Reference proteome</keyword>
<evidence type="ECO:0000313" key="3">
    <source>
        <dbReference type="EMBL" id="BDU70105.1"/>
    </source>
</evidence>
<dbReference type="InterPro" id="IPR011051">
    <property type="entry name" value="RmlC_Cupin_sf"/>
</dbReference>
<dbReference type="InterPro" id="IPR025979">
    <property type="entry name" value="ChrR-like_cupin_dom"/>
</dbReference>
<dbReference type="Pfam" id="PF12973">
    <property type="entry name" value="Cupin_7"/>
    <property type="match status" value="1"/>
</dbReference>
<dbReference type="InterPro" id="IPR041916">
    <property type="entry name" value="Anti_sigma_zinc_sf"/>
</dbReference>
<evidence type="ECO:0000259" key="1">
    <source>
        <dbReference type="Pfam" id="PF12973"/>
    </source>
</evidence>
<dbReference type="InterPro" id="IPR014710">
    <property type="entry name" value="RmlC-like_jellyroll"/>
</dbReference>
<evidence type="ECO:0000259" key="2">
    <source>
        <dbReference type="Pfam" id="PF13490"/>
    </source>
</evidence>
<gene>
    <name evidence="3" type="primary">chrR</name>
    <name evidence="3" type="ORF">GETHOR_22060</name>
</gene>
<dbReference type="Gene3D" id="2.60.120.10">
    <property type="entry name" value="Jelly Rolls"/>
    <property type="match status" value="1"/>
</dbReference>
<dbReference type="Proteomes" id="UP001242010">
    <property type="component" value="Chromosome"/>
</dbReference>
<name>A0ABN6V0Q1_9BACT</name>
<feature type="domain" description="ChrR-like cupin" evidence="1">
    <location>
        <begin position="149"/>
        <end position="239"/>
    </location>
</feature>
<dbReference type="Gene3D" id="1.10.10.1320">
    <property type="entry name" value="Anti-sigma factor, zinc-finger domain"/>
    <property type="match status" value="1"/>
</dbReference>
<evidence type="ECO:0000313" key="4">
    <source>
        <dbReference type="Proteomes" id="UP001242010"/>
    </source>
</evidence>
<dbReference type="RefSeq" id="WP_286353824.1">
    <property type="nucleotide sequence ID" value="NZ_AP027079.1"/>
</dbReference>
<dbReference type="SUPFAM" id="SSF51182">
    <property type="entry name" value="RmlC-like cupins"/>
    <property type="match status" value="1"/>
</dbReference>
<dbReference type="Pfam" id="PF13490">
    <property type="entry name" value="zf-HC2"/>
    <property type="match status" value="1"/>
</dbReference>
<protein>
    <submittedName>
        <fullName evidence="3">Anti-sigma-E factor ChrR</fullName>
    </submittedName>
</protein>
<proteinExistence type="predicted"/>
<reference evidence="4" key="1">
    <citation type="journal article" date="2023" name="Int. J. Syst. Evol. Microbiol.">
        <title>Mesoterricola silvestris gen. nov., sp. nov., Mesoterricola sediminis sp. nov., Geothrix oryzae sp. nov., Geothrix edaphica sp. nov., Geothrix rubra sp. nov., and Geothrix limicola sp. nov., six novel members of Acidobacteriota isolated from soils.</title>
        <authorList>
            <person name="Itoh H."/>
            <person name="Sugisawa Y."/>
            <person name="Mise K."/>
            <person name="Xu Z."/>
            <person name="Kuniyasu M."/>
            <person name="Ushijima N."/>
            <person name="Kawano K."/>
            <person name="Kobayashi E."/>
            <person name="Shiratori Y."/>
            <person name="Masuda Y."/>
            <person name="Senoo K."/>
        </authorList>
    </citation>
    <scope>NUCLEOTIDE SEQUENCE [LARGE SCALE GENOMIC DNA]</scope>
    <source>
        <strain evidence="4">Red222</strain>
    </source>
</reference>
<organism evidence="3 4">
    <name type="scientific">Geothrix oryzae</name>
    <dbReference type="NCBI Taxonomy" id="2927975"/>
    <lineage>
        <taxon>Bacteria</taxon>
        <taxon>Pseudomonadati</taxon>
        <taxon>Acidobacteriota</taxon>
        <taxon>Holophagae</taxon>
        <taxon>Holophagales</taxon>
        <taxon>Holophagaceae</taxon>
        <taxon>Geothrix</taxon>
    </lineage>
</organism>
<feature type="domain" description="Putative zinc-finger" evidence="2">
    <location>
        <begin position="8"/>
        <end position="42"/>
    </location>
</feature>
<dbReference type="EMBL" id="AP027079">
    <property type="protein sequence ID" value="BDU70105.1"/>
    <property type="molecule type" value="Genomic_DNA"/>
</dbReference>
<sequence length="259" mass="27766">MTLFMPTCAEVVDLLTDYEEGALGPFHWLGLKLHLSLCPPCRAFLDSFHRTAPILRALWGNPAGPAAERALDGALAALREGRLPQGPQHHPEEEAWRALEPGGDPLTALLLRVHLGHCGTCRGIHGPGQALASGDHPLVALRPLLPPEDQWEWTRHGLGGAQVARLMKDPATGATLSLARMPGGRTMPVHGHRGPELSLVLSGALQDGPAHLRPGDWIAHGPDHQHGPTADQGSDCWTLIRLEGGVQFRGWRSLLGVVG</sequence>
<accession>A0ABN6V0Q1</accession>
<dbReference type="InterPro" id="IPR027383">
    <property type="entry name" value="Znf_put"/>
</dbReference>